<keyword evidence="3" id="KW-1185">Reference proteome</keyword>
<feature type="compositionally biased region" description="Basic and acidic residues" evidence="1">
    <location>
        <begin position="89"/>
        <end position="113"/>
    </location>
</feature>
<dbReference type="EMBL" id="CAJNOC010011419">
    <property type="protein sequence ID" value="CAF1147899.1"/>
    <property type="molecule type" value="Genomic_DNA"/>
</dbReference>
<reference evidence="2" key="1">
    <citation type="submission" date="2021-02" db="EMBL/GenBank/DDBJ databases">
        <authorList>
            <person name="Nowell W R."/>
        </authorList>
    </citation>
    <scope>NUCLEOTIDE SEQUENCE</scope>
    <source>
        <strain evidence="2">Ploen Becks lab</strain>
    </source>
</reference>
<protein>
    <submittedName>
        <fullName evidence="2">Uncharacterized protein</fullName>
    </submittedName>
</protein>
<proteinExistence type="predicted"/>
<gene>
    <name evidence="2" type="ORF">OXX778_LOCUS23171</name>
</gene>
<feature type="region of interest" description="Disordered" evidence="1">
    <location>
        <begin position="79"/>
        <end position="130"/>
    </location>
</feature>
<name>A0A814SIK7_9BILA</name>
<evidence type="ECO:0000313" key="3">
    <source>
        <dbReference type="Proteomes" id="UP000663879"/>
    </source>
</evidence>
<organism evidence="2 3">
    <name type="scientific">Brachionus calyciflorus</name>
    <dbReference type="NCBI Taxonomy" id="104777"/>
    <lineage>
        <taxon>Eukaryota</taxon>
        <taxon>Metazoa</taxon>
        <taxon>Spiralia</taxon>
        <taxon>Gnathifera</taxon>
        <taxon>Rotifera</taxon>
        <taxon>Eurotatoria</taxon>
        <taxon>Monogononta</taxon>
        <taxon>Pseudotrocha</taxon>
        <taxon>Ploima</taxon>
        <taxon>Brachionidae</taxon>
        <taxon>Brachionus</taxon>
    </lineage>
</organism>
<evidence type="ECO:0000313" key="2">
    <source>
        <dbReference type="EMBL" id="CAF1147899.1"/>
    </source>
</evidence>
<evidence type="ECO:0000256" key="1">
    <source>
        <dbReference type="SAM" id="MobiDB-lite"/>
    </source>
</evidence>
<comment type="caution">
    <text evidence="2">The sequence shown here is derived from an EMBL/GenBank/DDBJ whole genome shotgun (WGS) entry which is preliminary data.</text>
</comment>
<accession>A0A814SIK7</accession>
<dbReference type="AlphaFoldDB" id="A0A814SIK7"/>
<dbReference type="Proteomes" id="UP000663879">
    <property type="component" value="Unassembled WGS sequence"/>
</dbReference>
<sequence>MAEYSDKKVNAKQNEIEIGDLVWYEPPKTKIMNKQEPLRVLSPFKVVQMKGSMIKARSEEDNTVICRNSSCFKLVKNEKGDQNGSKKVNLKDTDNKRTSIPNEIDKKEIEPLRRSSRVSKPVERFQAGTI</sequence>